<evidence type="ECO:0000313" key="2">
    <source>
        <dbReference type="Proteomes" id="UP001172778"/>
    </source>
</evidence>
<dbReference type="Pfam" id="PF11161">
    <property type="entry name" value="DUF2944"/>
    <property type="match status" value="1"/>
</dbReference>
<evidence type="ECO:0000313" key="1">
    <source>
        <dbReference type="EMBL" id="MDK2125642.1"/>
    </source>
</evidence>
<organism evidence="1 2">
    <name type="scientific">Parachitinimonas caeni</name>
    <dbReference type="NCBI Taxonomy" id="3031301"/>
    <lineage>
        <taxon>Bacteria</taxon>
        <taxon>Pseudomonadati</taxon>
        <taxon>Pseudomonadota</taxon>
        <taxon>Betaproteobacteria</taxon>
        <taxon>Neisseriales</taxon>
        <taxon>Chitinibacteraceae</taxon>
        <taxon>Parachitinimonas</taxon>
    </lineage>
</organism>
<sequence>MDPIVFAALAKWPNVPAVYGWLRLNRRGEWLIRDEMVSHSALRDFIARNCSHDEAGRWFFQNGPQRVYLTLDATPQIWRYQSGGFSCLAGHHHELVEQVVLDEEGNCYAIIDGICGLIDDRDLADFANGFSLGAQRCTDADLEQELDRFDRDCRLNWRGSPVIKLLQTQIPGYFGFQCHPSAE</sequence>
<dbReference type="RefSeq" id="WP_284101953.1">
    <property type="nucleotide sequence ID" value="NZ_JARRAF010000022.1"/>
</dbReference>
<protein>
    <submittedName>
        <fullName evidence="1">DUF2946 family protein</fullName>
    </submittedName>
</protein>
<comment type="caution">
    <text evidence="1">The sequence shown here is derived from an EMBL/GenBank/DDBJ whole genome shotgun (WGS) entry which is preliminary data.</text>
</comment>
<accession>A0ABT7E008</accession>
<dbReference type="EMBL" id="JARRAF010000022">
    <property type="protein sequence ID" value="MDK2125642.1"/>
    <property type="molecule type" value="Genomic_DNA"/>
</dbReference>
<keyword evidence="2" id="KW-1185">Reference proteome</keyword>
<dbReference type="Proteomes" id="UP001172778">
    <property type="component" value="Unassembled WGS sequence"/>
</dbReference>
<gene>
    <name evidence="1" type="ORF">PZA18_16430</name>
</gene>
<dbReference type="InterPro" id="IPR021332">
    <property type="entry name" value="DUF2944"/>
</dbReference>
<name>A0ABT7E008_9NEIS</name>
<reference evidence="1" key="1">
    <citation type="submission" date="2023-03" db="EMBL/GenBank/DDBJ databases">
        <title>Chitinimonas shenzhenensis gen. nov., sp. nov., a novel member of family Burkholderiaceae isolated from activated sludge collected in Shen Zhen, China.</title>
        <authorList>
            <person name="Wang X."/>
        </authorList>
    </citation>
    <scope>NUCLEOTIDE SEQUENCE</scope>
    <source>
        <strain evidence="1">DQS-5</strain>
    </source>
</reference>
<proteinExistence type="predicted"/>